<dbReference type="AlphaFoldDB" id="A0A177LWL8"/>
<dbReference type="Gene3D" id="2.60.200.20">
    <property type="match status" value="1"/>
</dbReference>
<dbReference type="SMART" id="SM00240">
    <property type="entry name" value="FHA"/>
    <property type="match status" value="1"/>
</dbReference>
<evidence type="ECO:0000313" key="4">
    <source>
        <dbReference type="Proteomes" id="UP000077763"/>
    </source>
</evidence>
<evidence type="ECO:0000259" key="1">
    <source>
        <dbReference type="PROSITE" id="PS50006"/>
    </source>
</evidence>
<dbReference type="PROSITE" id="PS50006">
    <property type="entry name" value="FHA_DOMAIN"/>
    <property type="match status" value="1"/>
</dbReference>
<dbReference type="NCBIfam" id="TIGR03354">
    <property type="entry name" value="VI_FHA"/>
    <property type="match status" value="1"/>
</dbReference>
<dbReference type="EMBL" id="LUUG01000115">
    <property type="protein sequence ID" value="OAH97891.1"/>
    <property type="molecule type" value="Genomic_DNA"/>
</dbReference>
<dbReference type="Proteomes" id="UP000078090">
    <property type="component" value="Unassembled WGS sequence"/>
</dbReference>
<dbReference type="EMBL" id="LUUH01000067">
    <property type="protein sequence ID" value="OAI01527.1"/>
    <property type="molecule type" value="Genomic_DNA"/>
</dbReference>
<evidence type="ECO:0000313" key="2">
    <source>
        <dbReference type="EMBL" id="OAH97891.1"/>
    </source>
</evidence>
<dbReference type="InterPro" id="IPR017735">
    <property type="entry name" value="T6SS_FHA"/>
</dbReference>
<dbReference type="InterPro" id="IPR000253">
    <property type="entry name" value="FHA_dom"/>
</dbReference>
<evidence type="ECO:0000313" key="3">
    <source>
        <dbReference type="EMBL" id="OAI01527.1"/>
    </source>
</evidence>
<organism evidence="2 5">
    <name type="scientific">Methylomonas methanica</name>
    <dbReference type="NCBI Taxonomy" id="421"/>
    <lineage>
        <taxon>Bacteria</taxon>
        <taxon>Pseudomonadati</taxon>
        <taxon>Pseudomonadota</taxon>
        <taxon>Gammaproteobacteria</taxon>
        <taxon>Methylococcales</taxon>
        <taxon>Methylococcaceae</taxon>
        <taxon>Methylomonas</taxon>
    </lineage>
</organism>
<dbReference type="OrthoDB" id="273564at2"/>
<dbReference type="Pfam" id="PF00498">
    <property type="entry name" value="FHA"/>
    <property type="match status" value="1"/>
</dbReference>
<name>A0A177LWL8_METMH</name>
<feature type="domain" description="FHA" evidence="1">
    <location>
        <begin position="42"/>
        <end position="92"/>
    </location>
</feature>
<sequence>MLSYLTNVNGRTTIVPIILKVLSYKGLPLPTELSAEFNQLGGTIGRKAGNTLVLPDTENFVSGHHAEIIYQDGGYLIKDTSKNGTFLSKAGLNINDAQARLLDREVLRIGEYEVIVEQSAEILPSSPISIESLSPSPFAESFPNDQQSIVNEPLNFSIPHSAANSPFGERPPASPFHDSFTPPEVISPENGGKDIAEFLKGLDSLGTLDTPFNASPEVEFPNFEPINLSKPIPSHTALDSEDVFQNASNIEREVEPTVVPQDSEIEFTLTPNKDRYTSSKTGEVSLMKMFLDGAGIKDHAFLTEDQWPEAMKVTGVLFRNLIEGLMDVLRARAEMKSEFRVSVTTIRSFDNNPLKFNPDVESVLKLMLAPNNPAFINSNDAINEAFKDVKFHQLAMTAGIQAALAEILHRFDPESFEKTLGEGIVFQRKAKCWELFCEKYPELKTQAIEGFFGEEFAEAYEKQMRLFARR</sequence>
<accession>A0A177LWL8</accession>
<dbReference type="CDD" id="cd00060">
    <property type="entry name" value="FHA"/>
    <property type="match status" value="1"/>
</dbReference>
<dbReference type="InterPro" id="IPR046883">
    <property type="entry name" value="T6SS_FHA_C"/>
</dbReference>
<proteinExistence type="predicted"/>
<dbReference type="SUPFAM" id="SSF49879">
    <property type="entry name" value="SMAD/FHA domain"/>
    <property type="match status" value="1"/>
</dbReference>
<dbReference type="Pfam" id="PF20232">
    <property type="entry name" value="T6SS_FHA_C"/>
    <property type="match status" value="1"/>
</dbReference>
<dbReference type="Proteomes" id="UP000077763">
    <property type="component" value="Unassembled WGS sequence"/>
</dbReference>
<dbReference type="InterPro" id="IPR008984">
    <property type="entry name" value="SMAD_FHA_dom_sf"/>
</dbReference>
<protein>
    <recommendedName>
        <fullName evidence="1">FHA domain-containing protein</fullName>
    </recommendedName>
</protein>
<gene>
    <name evidence="2" type="ORF">A1332_21255</name>
    <name evidence="3" type="ORF">A1353_17875</name>
</gene>
<reference evidence="5" key="1">
    <citation type="submission" date="2016-03" db="EMBL/GenBank/DDBJ databases">
        <authorList>
            <person name="Heylen K."/>
            <person name="De Vos P."/>
            <person name="Vekeman B."/>
        </authorList>
    </citation>
    <scope>NUCLEOTIDE SEQUENCE [LARGE SCALE GENOMIC DNA]</scope>
    <source>
        <strain evidence="5">R-45363</strain>
    </source>
</reference>
<reference evidence="2 4" key="2">
    <citation type="submission" date="2016-03" db="EMBL/GenBank/DDBJ databases">
        <authorList>
            <person name="Ploux O."/>
        </authorList>
    </citation>
    <scope>NUCLEOTIDE SEQUENCE [LARGE SCALE GENOMIC DNA]</scope>
    <source>
        <strain evidence="2">R-45363</strain>
        <strain evidence="3 4">R-45371</strain>
    </source>
</reference>
<evidence type="ECO:0000313" key="5">
    <source>
        <dbReference type="Proteomes" id="UP000078090"/>
    </source>
</evidence>
<comment type="caution">
    <text evidence="2">The sequence shown here is derived from an EMBL/GenBank/DDBJ whole genome shotgun (WGS) entry which is preliminary data.</text>
</comment>